<evidence type="ECO:0000256" key="6">
    <source>
        <dbReference type="ARBA" id="ARBA00023136"/>
    </source>
</evidence>
<feature type="region of interest" description="Disordered" evidence="7">
    <location>
        <begin position="33"/>
        <end position="58"/>
    </location>
</feature>
<evidence type="ECO:0000256" key="4">
    <source>
        <dbReference type="ARBA" id="ARBA00022989"/>
    </source>
</evidence>
<protein>
    <recommendedName>
        <fullName evidence="8">Armadillo repeat-containing domain-containing protein</fullName>
    </recommendedName>
</protein>
<keyword evidence="2" id="KW-0812">Transmembrane</keyword>
<evidence type="ECO:0000313" key="9">
    <source>
        <dbReference type="Ensembl" id="ENSCABP00000017526.1"/>
    </source>
</evidence>
<keyword evidence="10" id="KW-1185">Reference proteome</keyword>
<evidence type="ECO:0000256" key="5">
    <source>
        <dbReference type="ARBA" id="ARBA00023128"/>
    </source>
</evidence>
<dbReference type="InterPro" id="IPR011989">
    <property type="entry name" value="ARM-like"/>
</dbReference>
<evidence type="ECO:0000256" key="2">
    <source>
        <dbReference type="ARBA" id="ARBA00022692"/>
    </source>
</evidence>
<dbReference type="Gene3D" id="1.25.10.10">
    <property type="entry name" value="Leucine-rich Repeat Variant"/>
    <property type="match status" value="1"/>
</dbReference>
<accession>A0A8C0IT61</accession>
<proteinExistence type="predicted"/>
<keyword evidence="4" id="KW-1133">Transmembrane helix</keyword>
<sequence length="159" mass="16687">GGGQRGGGTKVAAGLVLGAGACYCVYRLTRSRRAGPGAGTEGAASARHGSGPAGGFHSSQWSNLDAHHLQKLLHLLEFTDDPLIQEQALVTLSNSAAFSVNQDIIRKLDGLSVVGKMLSNSIPKVKEKALNALNNLSMNVKNQGEIKVSTKRGLERKLT</sequence>
<evidence type="ECO:0000259" key="8">
    <source>
        <dbReference type="Pfam" id="PF04826"/>
    </source>
</evidence>
<evidence type="ECO:0000313" key="10">
    <source>
        <dbReference type="Proteomes" id="UP000694404"/>
    </source>
</evidence>
<dbReference type="SUPFAM" id="SSF48371">
    <property type="entry name" value="ARM repeat"/>
    <property type="match status" value="1"/>
</dbReference>
<dbReference type="Ensembl" id="ENSCABT00000019219.1">
    <property type="protein sequence ID" value="ENSCABP00000017526.1"/>
    <property type="gene ID" value="ENSCABG00000013013.1"/>
</dbReference>
<dbReference type="AlphaFoldDB" id="A0A8C0IT61"/>
<organism evidence="9 10">
    <name type="scientific">Chelonoidis abingdonii</name>
    <name type="common">Abingdon island giant tortoise</name>
    <name type="synonym">Testudo abingdonii</name>
    <dbReference type="NCBI Taxonomy" id="106734"/>
    <lineage>
        <taxon>Eukaryota</taxon>
        <taxon>Metazoa</taxon>
        <taxon>Chordata</taxon>
        <taxon>Craniata</taxon>
        <taxon>Vertebrata</taxon>
        <taxon>Euteleostomi</taxon>
        <taxon>Archelosauria</taxon>
        <taxon>Testudinata</taxon>
        <taxon>Testudines</taxon>
        <taxon>Cryptodira</taxon>
        <taxon>Durocryptodira</taxon>
        <taxon>Testudinoidea</taxon>
        <taxon>Testudinidae</taxon>
        <taxon>Chelonoidis</taxon>
    </lineage>
</organism>
<dbReference type="PANTHER" id="PTHR15712">
    <property type="entry name" value="ARMADILLO REPEAT CONTAINING PROTEIN"/>
    <property type="match status" value="1"/>
</dbReference>
<evidence type="ECO:0000256" key="3">
    <source>
        <dbReference type="ARBA" id="ARBA00022787"/>
    </source>
</evidence>
<dbReference type="InterPro" id="IPR006911">
    <property type="entry name" value="ARM-rpt_dom"/>
</dbReference>
<feature type="domain" description="Armadillo repeat-containing" evidence="8">
    <location>
        <begin position="64"/>
        <end position="152"/>
    </location>
</feature>
<dbReference type="GO" id="GO:0005741">
    <property type="term" value="C:mitochondrial outer membrane"/>
    <property type="evidence" value="ECO:0007669"/>
    <property type="project" value="UniProtKB-SubCell"/>
</dbReference>
<dbReference type="InterPro" id="IPR016024">
    <property type="entry name" value="ARM-type_fold"/>
</dbReference>
<reference evidence="9" key="2">
    <citation type="submission" date="2025-09" db="UniProtKB">
        <authorList>
            <consortium name="Ensembl"/>
        </authorList>
    </citation>
    <scope>IDENTIFICATION</scope>
</reference>
<keyword evidence="3" id="KW-1000">Mitochondrion outer membrane</keyword>
<evidence type="ECO:0000256" key="1">
    <source>
        <dbReference type="ARBA" id="ARBA00004572"/>
    </source>
</evidence>
<keyword evidence="5" id="KW-0496">Mitochondrion</keyword>
<comment type="subcellular location">
    <subcellularLocation>
        <location evidence="1">Mitochondrion outer membrane</location>
        <topology evidence="1">Single-pass membrane protein</topology>
    </subcellularLocation>
</comment>
<dbReference type="Proteomes" id="UP000694404">
    <property type="component" value="Unplaced"/>
</dbReference>
<name>A0A8C0IT61_CHEAB</name>
<keyword evidence="6" id="KW-0472">Membrane</keyword>
<dbReference type="Pfam" id="PF04826">
    <property type="entry name" value="Arm_2"/>
    <property type="match status" value="1"/>
</dbReference>
<dbReference type="GeneTree" id="ENSGT00940000159546"/>
<evidence type="ECO:0000256" key="7">
    <source>
        <dbReference type="SAM" id="MobiDB-lite"/>
    </source>
</evidence>
<dbReference type="PANTHER" id="PTHR15712:SF23">
    <property type="entry name" value="ARMADILLO REPEAT CONTAINING 10"/>
    <property type="match status" value="1"/>
</dbReference>
<dbReference type="InterPro" id="IPR051303">
    <property type="entry name" value="Armcx_regulator"/>
</dbReference>
<reference evidence="9" key="1">
    <citation type="submission" date="2025-08" db="UniProtKB">
        <authorList>
            <consortium name="Ensembl"/>
        </authorList>
    </citation>
    <scope>IDENTIFICATION</scope>
</reference>